<evidence type="ECO:0000313" key="1">
    <source>
        <dbReference type="EMBL" id="KAI3353456.1"/>
    </source>
</evidence>
<gene>
    <name evidence="1" type="ORF">L3Q82_019981</name>
</gene>
<dbReference type="Proteomes" id="UP000831701">
    <property type="component" value="Chromosome 23"/>
</dbReference>
<name>A0ACB8VCW0_9TELE</name>
<evidence type="ECO:0000313" key="2">
    <source>
        <dbReference type="Proteomes" id="UP000831701"/>
    </source>
</evidence>
<keyword evidence="2" id="KW-1185">Reference proteome</keyword>
<protein>
    <submittedName>
        <fullName evidence="1">Uncharacterized protein</fullName>
    </submittedName>
</protein>
<proteinExistence type="predicted"/>
<organism evidence="1 2">
    <name type="scientific">Scortum barcoo</name>
    <name type="common">barcoo grunter</name>
    <dbReference type="NCBI Taxonomy" id="214431"/>
    <lineage>
        <taxon>Eukaryota</taxon>
        <taxon>Metazoa</taxon>
        <taxon>Chordata</taxon>
        <taxon>Craniata</taxon>
        <taxon>Vertebrata</taxon>
        <taxon>Euteleostomi</taxon>
        <taxon>Actinopterygii</taxon>
        <taxon>Neopterygii</taxon>
        <taxon>Teleostei</taxon>
        <taxon>Neoteleostei</taxon>
        <taxon>Acanthomorphata</taxon>
        <taxon>Eupercaria</taxon>
        <taxon>Centrarchiformes</taxon>
        <taxon>Terapontoidei</taxon>
        <taxon>Terapontidae</taxon>
        <taxon>Scortum</taxon>
    </lineage>
</organism>
<comment type="caution">
    <text evidence="1">The sequence shown here is derived from an EMBL/GenBank/DDBJ whole genome shotgun (WGS) entry which is preliminary data.</text>
</comment>
<accession>A0ACB8VCW0</accession>
<sequence>MSKDASSLLDWWKNVTPWNSLCRDLKLKDETERNVIKVKAEHLYKAIQLYIFLLSKHVGTMKEHIVDLLSISENLNKVSKGTKIAGITGGSAAVAGGVAAAAGVILSPFTMGASLALTAVGVGVAAAGGVTGASAAIANKVNVSHDKKKIEKTFHDYSDLMKDIQGCLKFISEGMEQLKKHDLSVLSEATTDSTRERVGKVVQLATTGGGSAKAIEANSKASGLVEGFALGMDMYYTEGKDGQKLKKGLESKFGKKIGEVAESLNAALLELVQIQDLSLSATTLSFAAVDSTTEPLDLLTSSESPLVLFTLSRLPLTSSSHDTFPAGLGGRGGPVLSVGSGPSFLMADPMGPLLDQDEEEALSPSSSLEGKAPASPPLSFSSYASSLSPYQTLSSSPLSSASSPPSPSPHPSSFLGTKAGADSLSLPWLGANDLLDAHVGADDGKADDAFAGMDWMSEKIDLSEFDLDSLIGSCSSDESPSSPEELLASLDSRMDLDLDSFDPPINAPQDSLDLALSLPCIPPLPLELPLPGAAEKTEVAPVVEIVMKSEPLSPAPSPSPPPPAYTLELGSEVDILDAEKMATALTATIIPDPSGSIQTGSPIVLSLPTSGHIVVVLTNKDEPSLVSLPNQSIKISSQTSDCDSDSGIESVASSPSHLPSPPSTPPPTAGSSRTKPYTKSEPTPTSSPSAKNSRVKTVSGAPKVVEKKLKKMEQNKTAATRYRQKKRVEQEQLGTELEGLEKRNHELKEKAESISREIQYLKDLMEEVRKHRRGKTSSVAQKADCVSAAWSQPSKTSFERMTCALSRHVIWESDGLVAYLHPRPWTPGSVILERSTPGGLGGSIFHLEKQEYLKWLLGARAVADLLCERLAVRRCALVSRPHRDRPAQIRVLPLHGLDAEWRPHLAGDEEHNAHDPGYCTSKTAPRWSDSSLTEIQAKIRAKLPDPDAPSDATFLGDDPAHPGLFSRIVRREEQQWRVWEDDGHVAFLTPFPNSPGFTVLVPRRPLTSDIFRLEKGDYEGLVLAALKVSKLLEEGLGSWGVGLIFEGFEIDYAHAKLIPLFTPSSSGDGGDTTKTPPPQFYPTYPGYVTSEDGPEASPESLTKLHIKITQI</sequence>
<dbReference type="EMBL" id="CM041553">
    <property type="protein sequence ID" value="KAI3353456.1"/>
    <property type="molecule type" value="Genomic_DNA"/>
</dbReference>
<reference evidence="1" key="1">
    <citation type="submission" date="2022-04" db="EMBL/GenBank/DDBJ databases">
        <title>Jade perch genome.</title>
        <authorList>
            <person name="Chao B."/>
        </authorList>
    </citation>
    <scope>NUCLEOTIDE SEQUENCE</scope>
    <source>
        <strain evidence="1">CB-2022</strain>
    </source>
</reference>